<protein>
    <submittedName>
        <fullName evidence="9">ABC transporter, permease domain protein</fullName>
    </submittedName>
</protein>
<feature type="transmembrane region" description="Helical" evidence="7">
    <location>
        <begin position="28"/>
        <end position="50"/>
    </location>
</feature>
<gene>
    <name evidence="9" type="ORF">BISU_0065</name>
</gene>
<evidence type="ECO:0000256" key="7">
    <source>
        <dbReference type="RuleBase" id="RU363032"/>
    </source>
</evidence>
<evidence type="ECO:0000256" key="5">
    <source>
        <dbReference type="ARBA" id="ARBA00022989"/>
    </source>
</evidence>
<dbReference type="Gene3D" id="1.10.3720.10">
    <property type="entry name" value="MetI-like"/>
    <property type="match status" value="1"/>
</dbReference>
<feature type="transmembrane region" description="Helical" evidence="7">
    <location>
        <begin position="176"/>
        <end position="199"/>
    </location>
</feature>
<evidence type="ECO:0000259" key="8">
    <source>
        <dbReference type="PROSITE" id="PS50928"/>
    </source>
</evidence>
<dbReference type="PROSITE" id="PS50928">
    <property type="entry name" value="ABC_TM1"/>
    <property type="match status" value="1"/>
</dbReference>
<keyword evidence="3" id="KW-1003">Cell membrane</keyword>
<dbReference type="PANTHER" id="PTHR30193:SF44">
    <property type="entry name" value="LACTOSE TRANSPORT SYSTEM PERMEASE PROTEIN LACF"/>
    <property type="match status" value="1"/>
</dbReference>
<comment type="subcellular location">
    <subcellularLocation>
        <location evidence="1 7">Cell membrane</location>
        <topology evidence="1 7">Multi-pass membrane protein</topology>
    </subcellularLocation>
</comment>
<dbReference type="Proteomes" id="UP000029055">
    <property type="component" value="Unassembled WGS sequence"/>
</dbReference>
<feature type="transmembrane region" description="Helical" evidence="7">
    <location>
        <begin position="282"/>
        <end position="303"/>
    </location>
</feature>
<dbReference type="RefSeq" id="WP_024464451.1">
    <property type="nucleotide sequence ID" value="NZ_CP062939.1"/>
</dbReference>
<accession>A0A087E743</accession>
<dbReference type="InterPro" id="IPR035906">
    <property type="entry name" value="MetI-like_sf"/>
</dbReference>
<comment type="similarity">
    <text evidence="7">Belongs to the binding-protein-dependent transport system permease family.</text>
</comment>
<dbReference type="InterPro" id="IPR000515">
    <property type="entry name" value="MetI-like"/>
</dbReference>
<feature type="transmembrane region" description="Helical" evidence="7">
    <location>
        <begin position="219"/>
        <end position="238"/>
    </location>
</feature>
<dbReference type="GO" id="GO:0005886">
    <property type="term" value="C:plasma membrane"/>
    <property type="evidence" value="ECO:0007669"/>
    <property type="project" value="UniProtKB-SubCell"/>
</dbReference>
<keyword evidence="5 7" id="KW-1133">Transmembrane helix</keyword>
<proteinExistence type="inferred from homology"/>
<keyword evidence="2 7" id="KW-0813">Transport</keyword>
<evidence type="ECO:0000313" key="10">
    <source>
        <dbReference type="Proteomes" id="UP000029055"/>
    </source>
</evidence>
<keyword evidence="10" id="KW-1185">Reference proteome</keyword>
<dbReference type="SUPFAM" id="SSF161098">
    <property type="entry name" value="MetI-like"/>
    <property type="match status" value="1"/>
</dbReference>
<sequence length="307" mass="33724">MEREITRQGRRIGRRKGQGISHARARTGFTACALLLPSFALLAVFTIFPIGQTLRQSLYLDDPGLPAPQFVGAANYQALASDQVFWKALGNSAIYVVGIVPCSVALAMVMAMMINRVFKGNSAVRSLFFYPVILPLVAVANIWLYLYSSEGIITWLLSVLHMGNESLLSSGATVKVALIVMLVWKDASFYMVFFLAALKNLPQDVFEAAALDGAHGWKLFWNMTFPLVMPTTLFCLVMSTADAFHLIDHLIVMTQGGPNNASTSLLYYIYQASFQFVDASKATTVTACLLLVLLIVFGAQLSLMEKK</sequence>
<name>A0A087E743_9BIFI</name>
<dbReference type="eggNOG" id="COG1175">
    <property type="taxonomic scope" value="Bacteria"/>
</dbReference>
<dbReference type="EMBL" id="JGZR01000006">
    <property type="protein sequence ID" value="KFJ03594.1"/>
    <property type="molecule type" value="Genomic_DNA"/>
</dbReference>
<dbReference type="STRING" id="77635.BISU_0065"/>
<organism evidence="9 10">
    <name type="scientific">Bifidobacterium subtile</name>
    <dbReference type="NCBI Taxonomy" id="77635"/>
    <lineage>
        <taxon>Bacteria</taxon>
        <taxon>Bacillati</taxon>
        <taxon>Actinomycetota</taxon>
        <taxon>Actinomycetes</taxon>
        <taxon>Bifidobacteriales</taxon>
        <taxon>Bifidobacteriaceae</taxon>
        <taxon>Bifidobacterium</taxon>
    </lineage>
</organism>
<comment type="caution">
    <text evidence="9">The sequence shown here is derived from an EMBL/GenBank/DDBJ whole genome shotgun (WGS) entry which is preliminary data.</text>
</comment>
<evidence type="ECO:0000256" key="2">
    <source>
        <dbReference type="ARBA" id="ARBA00022448"/>
    </source>
</evidence>
<dbReference type="AlphaFoldDB" id="A0A087E743"/>
<evidence type="ECO:0000256" key="3">
    <source>
        <dbReference type="ARBA" id="ARBA00022475"/>
    </source>
</evidence>
<evidence type="ECO:0000256" key="6">
    <source>
        <dbReference type="ARBA" id="ARBA00023136"/>
    </source>
</evidence>
<evidence type="ECO:0000256" key="4">
    <source>
        <dbReference type="ARBA" id="ARBA00022692"/>
    </source>
</evidence>
<feature type="domain" description="ABC transmembrane type-1" evidence="8">
    <location>
        <begin position="89"/>
        <end position="303"/>
    </location>
</feature>
<dbReference type="Pfam" id="PF00528">
    <property type="entry name" value="BPD_transp_1"/>
    <property type="match status" value="1"/>
</dbReference>
<dbReference type="GO" id="GO:0055085">
    <property type="term" value="P:transmembrane transport"/>
    <property type="evidence" value="ECO:0007669"/>
    <property type="project" value="InterPro"/>
</dbReference>
<keyword evidence="6 7" id="KW-0472">Membrane</keyword>
<reference evidence="9 10" key="1">
    <citation type="submission" date="2014-03" db="EMBL/GenBank/DDBJ databases">
        <title>Genomics of Bifidobacteria.</title>
        <authorList>
            <person name="Ventura M."/>
            <person name="Milani C."/>
            <person name="Lugli G.A."/>
        </authorList>
    </citation>
    <scope>NUCLEOTIDE SEQUENCE [LARGE SCALE GENOMIC DNA]</scope>
    <source>
        <strain evidence="9 10">LMG 11597</strain>
    </source>
</reference>
<evidence type="ECO:0000256" key="1">
    <source>
        <dbReference type="ARBA" id="ARBA00004651"/>
    </source>
</evidence>
<keyword evidence="4 7" id="KW-0812">Transmembrane</keyword>
<evidence type="ECO:0000313" key="9">
    <source>
        <dbReference type="EMBL" id="KFJ03594.1"/>
    </source>
</evidence>
<feature type="transmembrane region" description="Helical" evidence="7">
    <location>
        <begin position="93"/>
        <end position="115"/>
    </location>
</feature>
<feature type="transmembrane region" description="Helical" evidence="7">
    <location>
        <begin position="127"/>
        <end position="146"/>
    </location>
</feature>
<dbReference type="PANTHER" id="PTHR30193">
    <property type="entry name" value="ABC TRANSPORTER PERMEASE PROTEIN"/>
    <property type="match status" value="1"/>
</dbReference>
<dbReference type="CDD" id="cd06261">
    <property type="entry name" value="TM_PBP2"/>
    <property type="match status" value="1"/>
</dbReference>
<dbReference type="InterPro" id="IPR051393">
    <property type="entry name" value="ABC_transporter_permease"/>
</dbReference>